<dbReference type="AlphaFoldDB" id="A0A7J7ILR1"/>
<gene>
    <name evidence="1" type="ORF">F1559_000274</name>
</gene>
<keyword evidence="2" id="KW-1185">Reference proteome</keyword>
<evidence type="ECO:0000313" key="1">
    <source>
        <dbReference type="EMBL" id="KAF6003447.1"/>
    </source>
</evidence>
<name>A0A7J7ILR1_9RHOD</name>
<organism evidence="1 2">
    <name type="scientific">Cyanidiococcus yangmingshanensis</name>
    <dbReference type="NCBI Taxonomy" id="2690220"/>
    <lineage>
        <taxon>Eukaryota</taxon>
        <taxon>Rhodophyta</taxon>
        <taxon>Bangiophyceae</taxon>
        <taxon>Cyanidiales</taxon>
        <taxon>Cyanidiaceae</taxon>
        <taxon>Cyanidiococcus</taxon>
    </lineage>
</organism>
<sequence length="101" mass="11410">MAWTLTQAQSLSSIVLLPQIHFNCALITGSSTKFLPSPGYLDSWFGIQLLVIPDELLVIAILSKRGFHPTDSERMRLDVTYTAPSGHRLRWTISFTVYRCL</sequence>
<protein>
    <submittedName>
        <fullName evidence="1">Uncharacterized protein</fullName>
    </submittedName>
</protein>
<comment type="caution">
    <text evidence="1">The sequence shown here is derived from an EMBL/GenBank/DDBJ whole genome shotgun (WGS) entry which is preliminary data.</text>
</comment>
<reference evidence="1 2" key="1">
    <citation type="journal article" date="2020" name="J. Phycol.">
        <title>Comparative genome analysis reveals Cyanidiococcus gen. nov., a new extremophilic red algal genus sister to Cyanidioschyzon (Cyanidioschyzonaceae, Rhodophyta).</title>
        <authorList>
            <person name="Liu S.-L."/>
            <person name="Chiang Y.-R."/>
            <person name="Yoon H.S."/>
            <person name="Fu H.-Y."/>
        </authorList>
    </citation>
    <scope>NUCLEOTIDE SEQUENCE [LARGE SCALE GENOMIC DNA]</scope>
    <source>
        <strain evidence="1 2">THAL066</strain>
    </source>
</reference>
<dbReference type="EMBL" id="VWRR01000006">
    <property type="protein sequence ID" value="KAF6003447.1"/>
    <property type="molecule type" value="Genomic_DNA"/>
</dbReference>
<accession>A0A7J7ILR1</accession>
<dbReference type="Proteomes" id="UP000530660">
    <property type="component" value="Unassembled WGS sequence"/>
</dbReference>
<evidence type="ECO:0000313" key="2">
    <source>
        <dbReference type="Proteomes" id="UP000530660"/>
    </source>
</evidence>
<proteinExistence type="predicted"/>